<protein>
    <submittedName>
        <fullName evidence="2">Uncharacterized protein</fullName>
    </submittedName>
</protein>
<sequence>MTLTKAGDGNRQRGRRYEETSRRFEVLAPSTLAFFIERFTCIGQRHRHSIPGDWCRPPE</sequence>
<reference evidence="2" key="1">
    <citation type="submission" date="2018-12" db="EMBL/GenBank/DDBJ databases">
        <authorList>
            <person name="Jadhav K."/>
            <person name="Kushwaha B."/>
            <person name="Jadhav I."/>
        </authorList>
    </citation>
    <scope>NUCLEOTIDE SEQUENCE [LARGE SCALE GENOMIC DNA]</scope>
    <source>
        <strain evidence="2">SBS 10</strain>
    </source>
</reference>
<evidence type="ECO:0000256" key="1">
    <source>
        <dbReference type="SAM" id="MobiDB-lite"/>
    </source>
</evidence>
<comment type="caution">
    <text evidence="2">The sequence shown here is derived from an EMBL/GenBank/DDBJ whole genome shotgun (WGS) entry which is preliminary data.</text>
</comment>
<accession>A0A432JL85</accession>
<feature type="region of interest" description="Disordered" evidence="1">
    <location>
        <begin position="1"/>
        <end position="20"/>
    </location>
</feature>
<name>A0A432JL85_9GAMM</name>
<gene>
    <name evidence="2" type="ORF">DSL92_02695</name>
</gene>
<proteinExistence type="predicted"/>
<feature type="compositionally biased region" description="Basic and acidic residues" evidence="1">
    <location>
        <begin position="8"/>
        <end position="20"/>
    </location>
</feature>
<organism evidence="2">
    <name type="scientific">Billgrantia gudaonensis</name>
    <dbReference type="NCBI Taxonomy" id="376427"/>
    <lineage>
        <taxon>Bacteria</taxon>
        <taxon>Pseudomonadati</taxon>
        <taxon>Pseudomonadota</taxon>
        <taxon>Gammaproteobacteria</taxon>
        <taxon>Oceanospirillales</taxon>
        <taxon>Halomonadaceae</taxon>
        <taxon>Billgrantia</taxon>
    </lineage>
</organism>
<evidence type="ECO:0000313" key="2">
    <source>
        <dbReference type="EMBL" id="RUA22953.1"/>
    </source>
</evidence>
<dbReference type="EMBL" id="RXHI01000006">
    <property type="protein sequence ID" value="RUA22953.1"/>
    <property type="molecule type" value="Genomic_DNA"/>
</dbReference>
<dbReference type="AlphaFoldDB" id="A0A432JL85"/>